<proteinExistence type="predicted"/>
<comment type="subcellular location">
    <subcellularLocation>
        <location evidence="1">Membrane</location>
        <topology evidence="1">Multi-pass membrane protein</topology>
    </subcellularLocation>
</comment>
<dbReference type="EMBL" id="SEYY01008963">
    <property type="protein sequence ID" value="KAB7501956.1"/>
    <property type="molecule type" value="Genomic_DNA"/>
</dbReference>
<feature type="transmembrane region" description="Helical" evidence="5">
    <location>
        <begin position="88"/>
        <end position="105"/>
    </location>
</feature>
<feature type="transmembrane region" description="Helical" evidence="5">
    <location>
        <begin position="48"/>
        <end position="68"/>
    </location>
</feature>
<reference evidence="6 7" key="1">
    <citation type="journal article" date="2019" name="PLoS Biol.">
        <title>Sex chromosomes control vertical transmission of feminizing Wolbachia symbionts in an isopod.</title>
        <authorList>
            <person name="Becking T."/>
            <person name="Chebbi M.A."/>
            <person name="Giraud I."/>
            <person name="Moumen B."/>
            <person name="Laverre T."/>
            <person name="Caubet Y."/>
            <person name="Peccoud J."/>
            <person name="Gilbert C."/>
            <person name="Cordaux R."/>
        </authorList>
    </citation>
    <scope>NUCLEOTIDE SEQUENCE [LARGE SCALE GENOMIC DNA]</scope>
    <source>
        <strain evidence="6">ANa2</strain>
        <tissue evidence="6">Whole body excluding digestive tract and cuticle</tissue>
    </source>
</reference>
<sequence length="121" mass="13809">MNIIFVKSAALVLMFIVTFICSSIPVFFVNHIHHTHDSRRRSTYQSILSYLSCIAGGVFMGTCILDLFPDVQEQIDILLSQYAISRPFPVAEFIVVFGFLLVLTLEQSVLDYKEKSFLRNI</sequence>
<keyword evidence="2 5" id="KW-0812">Transmembrane</keyword>
<feature type="non-terminal residue" evidence="6">
    <location>
        <position position="121"/>
    </location>
</feature>
<dbReference type="PANTHER" id="PTHR11040">
    <property type="entry name" value="ZINC/IRON TRANSPORTER"/>
    <property type="match status" value="1"/>
</dbReference>
<gene>
    <name evidence="6" type="ORF">Anas_13266</name>
</gene>
<dbReference type="Proteomes" id="UP000326759">
    <property type="component" value="Unassembled WGS sequence"/>
</dbReference>
<accession>A0A5N5T5V3</accession>
<evidence type="ECO:0000313" key="6">
    <source>
        <dbReference type="EMBL" id="KAB7501956.1"/>
    </source>
</evidence>
<organism evidence="6 7">
    <name type="scientific">Armadillidium nasatum</name>
    <dbReference type="NCBI Taxonomy" id="96803"/>
    <lineage>
        <taxon>Eukaryota</taxon>
        <taxon>Metazoa</taxon>
        <taxon>Ecdysozoa</taxon>
        <taxon>Arthropoda</taxon>
        <taxon>Crustacea</taxon>
        <taxon>Multicrustacea</taxon>
        <taxon>Malacostraca</taxon>
        <taxon>Eumalacostraca</taxon>
        <taxon>Peracarida</taxon>
        <taxon>Isopoda</taxon>
        <taxon>Oniscidea</taxon>
        <taxon>Crinocheta</taxon>
        <taxon>Armadillidiidae</taxon>
        <taxon>Armadillidium</taxon>
    </lineage>
</organism>
<feature type="transmembrane region" description="Helical" evidence="5">
    <location>
        <begin position="6"/>
        <end position="28"/>
    </location>
</feature>
<keyword evidence="4 5" id="KW-0472">Membrane</keyword>
<evidence type="ECO:0000256" key="2">
    <source>
        <dbReference type="ARBA" id="ARBA00022692"/>
    </source>
</evidence>
<dbReference type="InterPro" id="IPR003689">
    <property type="entry name" value="ZIP"/>
</dbReference>
<evidence type="ECO:0000256" key="4">
    <source>
        <dbReference type="ARBA" id="ARBA00023136"/>
    </source>
</evidence>
<comment type="caution">
    <text evidence="6">The sequence shown here is derived from an EMBL/GenBank/DDBJ whole genome shotgun (WGS) entry which is preliminary data.</text>
</comment>
<protein>
    <submittedName>
        <fullName evidence="6">Zinc transporter ZIP1</fullName>
    </submittedName>
</protein>
<evidence type="ECO:0000256" key="3">
    <source>
        <dbReference type="ARBA" id="ARBA00022989"/>
    </source>
</evidence>
<keyword evidence="3 5" id="KW-1133">Transmembrane helix</keyword>
<keyword evidence="7" id="KW-1185">Reference proteome</keyword>
<dbReference type="GO" id="GO:0005385">
    <property type="term" value="F:zinc ion transmembrane transporter activity"/>
    <property type="evidence" value="ECO:0007669"/>
    <property type="project" value="TreeGrafter"/>
</dbReference>
<name>A0A5N5T5V3_9CRUS</name>
<dbReference type="GO" id="GO:0005886">
    <property type="term" value="C:plasma membrane"/>
    <property type="evidence" value="ECO:0007669"/>
    <property type="project" value="TreeGrafter"/>
</dbReference>
<dbReference type="Pfam" id="PF02535">
    <property type="entry name" value="Zip"/>
    <property type="match status" value="1"/>
</dbReference>
<dbReference type="OrthoDB" id="448280at2759"/>
<evidence type="ECO:0000256" key="5">
    <source>
        <dbReference type="SAM" id="Phobius"/>
    </source>
</evidence>
<evidence type="ECO:0000313" key="7">
    <source>
        <dbReference type="Proteomes" id="UP000326759"/>
    </source>
</evidence>
<dbReference type="AlphaFoldDB" id="A0A5N5T5V3"/>
<evidence type="ECO:0000256" key="1">
    <source>
        <dbReference type="ARBA" id="ARBA00004141"/>
    </source>
</evidence>
<dbReference type="PANTHER" id="PTHR11040:SF140">
    <property type="entry name" value="ZRT (ZRT), IRT- (IRT-) LIKE PROTEIN TRANSPORTER"/>
    <property type="match status" value="1"/>
</dbReference>